<accession>A0ACB8GAN3</accession>
<proteinExistence type="predicted"/>
<evidence type="ECO:0000313" key="1">
    <source>
        <dbReference type="EMBL" id="KAH8016658.1"/>
    </source>
</evidence>
<sequence>MKIIGIKGTVGCDYARSSFDDDEKAVISTKATEMEISMKLKQVSGSDLAHCSNAERAERDVDVTRTEVTKGI</sequence>
<dbReference type="EMBL" id="CM037614">
    <property type="protein sequence ID" value="KAH8016658.1"/>
    <property type="molecule type" value="Genomic_DNA"/>
</dbReference>
<dbReference type="Proteomes" id="UP000827872">
    <property type="component" value="Linkage Group LG01"/>
</dbReference>
<protein>
    <submittedName>
        <fullName evidence="1">Uncharacterized protein</fullName>
    </submittedName>
</protein>
<comment type="caution">
    <text evidence="1">The sequence shown here is derived from an EMBL/GenBank/DDBJ whole genome shotgun (WGS) entry which is preliminary data.</text>
</comment>
<gene>
    <name evidence="1" type="ORF">K3G42_021265</name>
</gene>
<keyword evidence="2" id="KW-1185">Reference proteome</keyword>
<reference evidence="1" key="1">
    <citation type="submission" date="2021-08" db="EMBL/GenBank/DDBJ databases">
        <title>The first chromosome-level gecko genome reveals the dynamic sex chromosomes of Neotropical dwarf geckos (Sphaerodactylidae: Sphaerodactylus).</title>
        <authorList>
            <person name="Pinto B.J."/>
            <person name="Keating S.E."/>
            <person name="Gamble T."/>
        </authorList>
    </citation>
    <scope>NUCLEOTIDE SEQUENCE</scope>
    <source>
        <strain evidence="1">TG3544</strain>
    </source>
</reference>
<evidence type="ECO:0000313" key="2">
    <source>
        <dbReference type="Proteomes" id="UP000827872"/>
    </source>
</evidence>
<organism evidence="1 2">
    <name type="scientific">Sphaerodactylus townsendi</name>
    <dbReference type="NCBI Taxonomy" id="933632"/>
    <lineage>
        <taxon>Eukaryota</taxon>
        <taxon>Metazoa</taxon>
        <taxon>Chordata</taxon>
        <taxon>Craniata</taxon>
        <taxon>Vertebrata</taxon>
        <taxon>Euteleostomi</taxon>
        <taxon>Lepidosauria</taxon>
        <taxon>Squamata</taxon>
        <taxon>Bifurcata</taxon>
        <taxon>Gekkota</taxon>
        <taxon>Sphaerodactylidae</taxon>
        <taxon>Sphaerodactylus</taxon>
    </lineage>
</organism>
<name>A0ACB8GAN3_9SAUR</name>